<dbReference type="AlphaFoldDB" id="A0AA88J7T7"/>
<feature type="compositionally biased region" description="Basic residues" evidence="1">
    <location>
        <begin position="1"/>
        <end position="12"/>
    </location>
</feature>
<proteinExistence type="predicted"/>
<gene>
    <name evidence="2" type="ORF">Q7C36_020851</name>
</gene>
<feature type="compositionally biased region" description="Polar residues" evidence="1">
    <location>
        <begin position="26"/>
        <end position="38"/>
    </location>
</feature>
<feature type="compositionally biased region" description="Basic and acidic residues" evidence="1">
    <location>
        <begin position="63"/>
        <end position="83"/>
    </location>
</feature>
<accession>A0AA88J7T7</accession>
<protein>
    <submittedName>
        <fullName evidence="2">Uncharacterized protein</fullName>
    </submittedName>
</protein>
<feature type="region of interest" description="Disordered" evidence="1">
    <location>
        <begin position="1"/>
        <end position="95"/>
    </location>
</feature>
<sequence>MPQGAKQKKKRGANQDDDILRERGEATSSSGLTGNGAASLTGEMRSDVTGLRPGRTDGTVQGEVKRRPPREKPETERRPSPEKKKGRKKKKGRSELEAILLGLLGLKADSFCQAPGSGGKETDPSAG</sequence>
<dbReference type="EMBL" id="JAVHJS010000022">
    <property type="protein sequence ID" value="KAK2821508.1"/>
    <property type="molecule type" value="Genomic_DNA"/>
</dbReference>
<reference evidence="2" key="1">
    <citation type="submission" date="2023-08" db="EMBL/GenBank/DDBJ databases">
        <title>Pelteobagrus vachellii genome.</title>
        <authorList>
            <person name="Liu H."/>
        </authorList>
    </citation>
    <scope>NUCLEOTIDE SEQUENCE</scope>
    <source>
        <strain evidence="2">PRFRI_2022a</strain>
        <tissue evidence="2">Muscle</tissue>
    </source>
</reference>
<organism evidence="2 3">
    <name type="scientific">Tachysurus vachellii</name>
    <name type="common">Darkbarbel catfish</name>
    <name type="synonym">Pelteobagrus vachellii</name>
    <dbReference type="NCBI Taxonomy" id="175792"/>
    <lineage>
        <taxon>Eukaryota</taxon>
        <taxon>Metazoa</taxon>
        <taxon>Chordata</taxon>
        <taxon>Craniata</taxon>
        <taxon>Vertebrata</taxon>
        <taxon>Euteleostomi</taxon>
        <taxon>Actinopterygii</taxon>
        <taxon>Neopterygii</taxon>
        <taxon>Teleostei</taxon>
        <taxon>Ostariophysi</taxon>
        <taxon>Siluriformes</taxon>
        <taxon>Bagridae</taxon>
        <taxon>Tachysurus</taxon>
    </lineage>
</organism>
<evidence type="ECO:0000313" key="2">
    <source>
        <dbReference type="EMBL" id="KAK2821508.1"/>
    </source>
</evidence>
<evidence type="ECO:0000313" key="3">
    <source>
        <dbReference type="Proteomes" id="UP001187315"/>
    </source>
</evidence>
<keyword evidence="3" id="KW-1185">Reference proteome</keyword>
<name>A0AA88J7T7_TACVA</name>
<comment type="caution">
    <text evidence="2">The sequence shown here is derived from an EMBL/GenBank/DDBJ whole genome shotgun (WGS) entry which is preliminary data.</text>
</comment>
<dbReference type="Proteomes" id="UP001187315">
    <property type="component" value="Unassembled WGS sequence"/>
</dbReference>
<evidence type="ECO:0000256" key="1">
    <source>
        <dbReference type="SAM" id="MobiDB-lite"/>
    </source>
</evidence>